<evidence type="ECO:0008006" key="3">
    <source>
        <dbReference type="Google" id="ProtNLM"/>
    </source>
</evidence>
<evidence type="ECO:0000313" key="1">
    <source>
        <dbReference type="EMBL" id="CAG9326501.1"/>
    </source>
</evidence>
<name>A0AAU9JEM1_9CILI</name>
<gene>
    <name evidence="1" type="ORF">BSTOLATCC_MIC40927</name>
</gene>
<dbReference type="AlphaFoldDB" id="A0AAU9JEM1"/>
<dbReference type="Proteomes" id="UP001162131">
    <property type="component" value="Unassembled WGS sequence"/>
</dbReference>
<proteinExistence type="predicted"/>
<keyword evidence="2" id="KW-1185">Reference proteome</keyword>
<evidence type="ECO:0000313" key="2">
    <source>
        <dbReference type="Proteomes" id="UP001162131"/>
    </source>
</evidence>
<dbReference type="InterPro" id="IPR036910">
    <property type="entry name" value="HMG_box_dom_sf"/>
</dbReference>
<dbReference type="SUPFAM" id="SSF47095">
    <property type="entry name" value="HMG-box"/>
    <property type="match status" value="1"/>
</dbReference>
<accession>A0AAU9JEM1</accession>
<protein>
    <recommendedName>
        <fullName evidence="3">HMG box domain-containing protein</fullName>
    </recommendedName>
</protein>
<sequence length="311" mass="37251">MIFSDLICPEFQTIDLQELGLFSTQSLYTPPLKLFETAYSKLTIDAPRKRRKTENTYRQFVKELSGTKRMTHFLKYASNEWTKLVPERKNYYKEKATISNSSSIKRCEETRKIGGKLKKIRRACSSITFFISCKHKISKKSNFIQLSKEWKNLSADAKEPFKNLEILDRERYEFEKTAVSRFEFILRLLRASEPKLLPKTNKRVYDVFKEHYIETLKESGWVNIANTENIARFNYKKLSEEDRKQYKQLRKTKKKEENFDLFLKVLSKSYVNFRNLPLDNDKKEIQIETNFFGEEEDYEEDFEDFFANIDY</sequence>
<organism evidence="1 2">
    <name type="scientific">Blepharisma stoltei</name>
    <dbReference type="NCBI Taxonomy" id="1481888"/>
    <lineage>
        <taxon>Eukaryota</taxon>
        <taxon>Sar</taxon>
        <taxon>Alveolata</taxon>
        <taxon>Ciliophora</taxon>
        <taxon>Postciliodesmatophora</taxon>
        <taxon>Heterotrichea</taxon>
        <taxon>Heterotrichida</taxon>
        <taxon>Blepharismidae</taxon>
        <taxon>Blepharisma</taxon>
    </lineage>
</organism>
<comment type="caution">
    <text evidence="1">The sequence shown here is derived from an EMBL/GenBank/DDBJ whole genome shotgun (WGS) entry which is preliminary data.</text>
</comment>
<dbReference type="Gene3D" id="1.10.30.10">
    <property type="entry name" value="High mobility group box domain"/>
    <property type="match status" value="1"/>
</dbReference>
<dbReference type="EMBL" id="CAJZBQ010000040">
    <property type="protein sequence ID" value="CAG9326501.1"/>
    <property type="molecule type" value="Genomic_DNA"/>
</dbReference>
<reference evidence="1" key="1">
    <citation type="submission" date="2021-09" db="EMBL/GenBank/DDBJ databases">
        <authorList>
            <consortium name="AG Swart"/>
            <person name="Singh M."/>
            <person name="Singh A."/>
            <person name="Seah K."/>
            <person name="Emmerich C."/>
        </authorList>
    </citation>
    <scope>NUCLEOTIDE SEQUENCE</scope>
    <source>
        <strain evidence="1">ATCC30299</strain>
    </source>
</reference>